<sequence length="269" mass="28565">MHHNNDLYMPSLDDPACLSQDFGPVRLIFMNEQRRRNALSLALRESLHQMLTEALEDDEVHAIVLAGAGGTFSAGGDISSMNGLDAIGGRKRLQQAQRLFHLLYHGPKPVVAAVEGAAVGAGLSLASACDIIVAGTSARFGCLFSRIGLIPDLGMLKSLPERIGSGRAKLLAMNGKTIDATTAGQWGLVDEVASEGVAIERALEIAKGISEGAPLAHTLTKQLLGRLPLSTDALLAAEADAQALLFTTEDFVEGREAFLNKRKPQFQGK</sequence>
<dbReference type="PANTHER" id="PTHR43459:SF1">
    <property type="entry name" value="EG:BACN32G11.4 PROTEIN"/>
    <property type="match status" value="1"/>
</dbReference>
<dbReference type="RefSeq" id="WP_172515319.1">
    <property type="nucleotide sequence ID" value="NZ_AP022869.1"/>
</dbReference>
<dbReference type="InterPro" id="IPR001753">
    <property type="entry name" value="Enoyl-CoA_hydra/iso"/>
</dbReference>
<proteinExistence type="inferred from homology"/>
<evidence type="ECO:0000256" key="2">
    <source>
        <dbReference type="RuleBase" id="RU003707"/>
    </source>
</evidence>
<dbReference type="GO" id="GO:0003824">
    <property type="term" value="F:catalytic activity"/>
    <property type="evidence" value="ECO:0007669"/>
    <property type="project" value="InterPro"/>
</dbReference>
<gene>
    <name evidence="3" type="ORF">HMEPL2_29380</name>
</gene>
<keyword evidence="4" id="KW-1185">Reference proteome</keyword>
<dbReference type="PANTHER" id="PTHR43459">
    <property type="entry name" value="ENOYL-COA HYDRATASE"/>
    <property type="match status" value="1"/>
</dbReference>
<dbReference type="InterPro" id="IPR029045">
    <property type="entry name" value="ClpP/crotonase-like_dom_sf"/>
</dbReference>
<dbReference type="Gene3D" id="3.90.226.10">
    <property type="entry name" value="2-enoyl-CoA Hydratase, Chain A, domain 1"/>
    <property type="match status" value="1"/>
</dbReference>
<evidence type="ECO:0000313" key="4">
    <source>
        <dbReference type="Proteomes" id="UP000501053"/>
    </source>
</evidence>
<evidence type="ECO:0000313" key="3">
    <source>
        <dbReference type="EMBL" id="BCB72587.1"/>
    </source>
</evidence>
<dbReference type="CDD" id="cd06558">
    <property type="entry name" value="crotonase-like"/>
    <property type="match status" value="1"/>
</dbReference>
<dbReference type="AlphaFoldDB" id="A0A6F8XGX7"/>
<protein>
    <submittedName>
        <fullName evidence="3">Enoyl-CoA hydratase</fullName>
    </submittedName>
</protein>
<reference evidence="3 4" key="1">
    <citation type="submission" date="2020-03" db="EMBL/GenBank/DDBJ databases">
        <title>Complete Genome Sequence of Halomonas meridiana strain Eplume2, isolated from hydrothermal-plume in the north east Pacific Ocean.</title>
        <authorList>
            <person name="Kurihara Y."/>
            <person name="Kawai S."/>
            <person name="Sakai A."/>
            <person name="Galipon J."/>
            <person name="Arakawa K."/>
        </authorList>
    </citation>
    <scope>NUCLEOTIDE SEQUENCE [LARGE SCALE GENOMIC DNA]</scope>
    <source>
        <strain evidence="3 4">Eplume2</strain>
    </source>
</reference>
<dbReference type="PROSITE" id="PS00166">
    <property type="entry name" value="ENOYL_COA_HYDRATASE"/>
    <property type="match status" value="1"/>
</dbReference>
<dbReference type="SUPFAM" id="SSF52096">
    <property type="entry name" value="ClpP/crotonase"/>
    <property type="match status" value="1"/>
</dbReference>
<organism evidence="3 4">
    <name type="scientific">Vreelandella aquamarina</name>
    <dbReference type="NCBI Taxonomy" id="77097"/>
    <lineage>
        <taxon>Bacteria</taxon>
        <taxon>Pseudomonadati</taxon>
        <taxon>Pseudomonadota</taxon>
        <taxon>Gammaproteobacteria</taxon>
        <taxon>Oceanospirillales</taxon>
        <taxon>Halomonadaceae</taxon>
        <taxon>Vreelandella</taxon>
    </lineage>
</organism>
<dbReference type="InterPro" id="IPR018376">
    <property type="entry name" value="Enoyl-CoA_hyd/isom_CS"/>
</dbReference>
<dbReference type="EMBL" id="AP022869">
    <property type="protein sequence ID" value="BCB72587.1"/>
    <property type="molecule type" value="Genomic_DNA"/>
</dbReference>
<comment type="similarity">
    <text evidence="1 2">Belongs to the enoyl-CoA hydratase/isomerase family.</text>
</comment>
<name>A0A6F8XGX7_9GAMM</name>
<dbReference type="Pfam" id="PF00378">
    <property type="entry name" value="ECH_1"/>
    <property type="match status" value="1"/>
</dbReference>
<dbReference type="Proteomes" id="UP000501053">
    <property type="component" value="Chromosome"/>
</dbReference>
<evidence type="ECO:0000256" key="1">
    <source>
        <dbReference type="ARBA" id="ARBA00005254"/>
    </source>
</evidence>
<accession>A0A6F8XGX7</accession>
<dbReference type="Gene3D" id="1.10.12.10">
    <property type="entry name" value="Lyase 2-enoyl-coa Hydratase, Chain A, domain 2"/>
    <property type="match status" value="1"/>
</dbReference>
<dbReference type="InterPro" id="IPR014748">
    <property type="entry name" value="Enoyl-CoA_hydra_C"/>
</dbReference>